<dbReference type="Proteomes" id="UP000076871">
    <property type="component" value="Unassembled WGS sequence"/>
</dbReference>
<dbReference type="STRING" id="1314785.A0A165FEQ7"/>
<sequence>MFPLFALALNLPEDYFDDKVKSTVLVDDRVIGIGAHTDVTSAVLRTRHPGLASSEQAEAVDRGTAHFRHTGHQVFSELSLGAPLLTSNYISLGDQFARWTSGSSEEVLR</sequence>
<keyword evidence="2" id="KW-1185">Reference proteome</keyword>
<organism evidence="1 2">
    <name type="scientific">Laetiporus sulphureus 93-53</name>
    <dbReference type="NCBI Taxonomy" id="1314785"/>
    <lineage>
        <taxon>Eukaryota</taxon>
        <taxon>Fungi</taxon>
        <taxon>Dikarya</taxon>
        <taxon>Basidiomycota</taxon>
        <taxon>Agaricomycotina</taxon>
        <taxon>Agaricomycetes</taxon>
        <taxon>Polyporales</taxon>
        <taxon>Laetiporus</taxon>
    </lineage>
</organism>
<dbReference type="RefSeq" id="XP_040766598.1">
    <property type="nucleotide sequence ID" value="XM_040914020.1"/>
</dbReference>
<protein>
    <submittedName>
        <fullName evidence="1">Uncharacterized protein</fullName>
    </submittedName>
</protein>
<evidence type="ECO:0000313" key="1">
    <source>
        <dbReference type="EMBL" id="KZT08858.1"/>
    </source>
</evidence>
<name>A0A165FEQ7_9APHY</name>
<dbReference type="OrthoDB" id="288590at2759"/>
<dbReference type="AlphaFoldDB" id="A0A165FEQ7"/>
<dbReference type="GeneID" id="63831048"/>
<dbReference type="InParanoid" id="A0A165FEQ7"/>
<dbReference type="EMBL" id="KV427613">
    <property type="protein sequence ID" value="KZT08858.1"/>
    <property type="molecule type" value="Genomic_DNA"/>
</dbReference>
<evidence type="ECO:0000313" key="2">
    <source>
        <dbReference type="Proteomes" id="UP000076871"/>
    </source>
</evidence>
<accession>A0A165FEQ7</accession>
<proteinExistence type="predicted"/>
<gene>
    <name evidence="1" type="ORF">LAESUDRAFT_803377</name>
</gene>
<reference evidence="1 2" key="1">
    <citation type="journal article" date="2016" name="Mol. Biol. Evol.">
        <title>Comparative Genomics of Early-Diverging Mushroom-Forming Fungi Provides Insights into the Origins of Lignocellulose Decay Capabilities.</title>
        <authorList>
            <person name="Nagy L.G."/>
            <person name="Riley R."/>
            <person name="Tritt A."/>
            <person name="Adam C."/>
            <person name="Daum C."/>
            <person name="Floudas D."/>
            <person name="Sun H."/>
            <person name="Yadav J.S."/>
            <person name="Pangilinan J."/>
            <person name="Larsson K.H."/>
            <person name="Matsuura K."/>
            <person name="Barry K."/>
            <person name="Labutti K."/>
            <person name="Kuo R."/>
            <person name="Ohm R.A."/>
            <person name="Bhattacharya S.S."/>
            <person name="Shirouzu T."/>
            <person name="Yoshinaga Y."/>
            <person name="Martin F.M."/>
            <person name="Grigoriev I.V."/>
            <person name="Hibbett D.S."/>
        </authorList>
    </citation>
    <scope>NUCLEOTIDE SEQUENCE [LARGE SCALE GENOMIC DNA]</scope>
    <source>
        <strain evidence="1 2">93-53</strain>
    </source>
</reference>